<proteinExistence type="predicted"/>
<reference evidence="2 3" key="1">
    <citation type="journal article" date="2016" name="Nat. Commun.">
        <title>Extremotolerant tardigrade genome and improved radiotolerance of human cultured cells by tardigrade-unique protein.</title>
        <authorList>
            <person name="Hashimoto T."/>
            <person name="Horikawa D.D."/>
            <person name="Saito Y."/>
            <person name="Kuwahara H."/>
            <person name="Kozuka-Hata H."/>
            <person name="Shin-I T."/>
            <person name="Minakuchi Y."/>
            <person name="Ohishi K."/>
            <person name="Motoyama A."/>
            <person name="Aizu T."/>
            <person name="Enomoto A."/>
            <person name="Kondo K."/>
            <person name="Tanaka S."/>
            <person name="Hara Y."/>
            <person name="Koshikawa S."/>
            <person name="Sagara H."/>
            <person name="Miura T."/>
            <person name="Yokobori S."/>
            <person name="Miyagawa K."/>
            <person name="Suzuki Y."/>
            <person name="Kubo T."/>
            <person name="Oyama M."/>
            <person name="Kohara Y."/>
            <person name="Fujiyama A."/>
            <person name="Arakawa K."/>
            <person name="Katayama T."/>
            <person name="Toyoda A."/>
            <person name="Kunieda T."/>
        </authorList>
    </citation>
    <scope>NUCLEOTIDE SEQUENCE [LARGE SCALE GENOMIC DNA]</scope>
    <source>
        <strain evidence="2 3">YOKOZUNA-1</strain>
    </source>
</reference>
<dbReference type="PANTHER" id="PTHR33324:SF2">
    <property type="entry name" value="MYB_SANT-LIKE DNA-BINDING DOMAIN-CONTAINING PROTEIN"/>
    <property type="match status" value="1"/>
</dbReference>
<dbReference type="OrthoDB" id="168171at2759"/>
<dbReference type="STRING" id="947166.A0A1D1W001"/>
<gene>
    <name evidence="2" type="primary">RvY_16027-1</name>
    <name evidence="2" type="synonym">RvY_16027.1</name>
    <name evidence="2" type="ORF">RvY_16027</name>
</gene>
<evidence type="ECO:0000313" key="2">
    <source>
        <dbReference type="EMBL" id="GAV05983.1"/>
    </source>
</evidence>
<feature type="region of interest" description="Disordered" evidence="1">
    <location>
        <begin position="179"/>
        <end position="206"/>
    </location>
</feature>
<evidence type="ECO:0000313" key="3">
    <source>
        <dbReference type="Proteomes" id="UP000186922"/>
    </source>
</evidence>
<sequence length="321" mass="35300">MGRRKKIPTTAETSQPVAKKSRQQLTADLPSQTSAGVDSHEPRTYGLWSTEQEGQLIEWLEDPANYALYKGAGKKNNLTGKLKTTGTTKAAVYRKISVYLAEHGVQRDCSMVKNKIVNLERGYKAALVFLGGTGSGCHNPDPERPTEEKMVDATTRGSVLNHCPYWDRLNPVYSDRASMVPPHTPDSLGAMDEEAGSGEQESYRSGPVVYNDTVPPEVDLSSLIHEDDLQCDAVQFTTPKSAVRSIELKTAGNPDRKHQEPISIAEALQIGAKDQLALSEKGLMLEEKKLALAQQNVEADRMERPQFEKSEKKGKKSASMS</sequence>
<dbReference type="PANTHER" id="PTHR33324">
    <property type="entry name" value="EXPRESSED PROTEIN"/>
    <property type="match status" value="1"/>
</dbReference>
<name>A0A1D1W001_RAMVA</name>
<dbReference type="EMBL" id="BDGG01000013">
    <property type="protein sequence ID" value="GAV05983.1"/>
    <property type="molecule type" value="Genomic_DNA"/>
</dbReference>
<feature type="compositionally biased region" description="Basic and acidic residues" evidence="1">
    <location>
        <begin position="298"/>
        <end position="311"/>
    </location>
</feature>
<comment type="caution">
    <text evidence="2">The sequence shown here is derived from an EMBL/GenBank/DDBJ whole genome shotgun (WGS) entry which is preliminary data.</text>
</comment>
<feature type="compositionally biased region" description="Polar residues" evidence="1">
    <location>
        <begin position="23"/>
        <end position="36"/>
    </location>
</feature>
<protein>
    <submittedName>
        <fullName evidence="2">Uncharacterized protein</fullName>
    </submittedName>
</protein>
<dbReference type="Proteomes" id="UP000186922">
    <property type="component" value="Unassembled WGS sequence"/>
</dbReference>
<feature type="region of interest" description="Disordered" evidence="1">
    <location>
        <begin position="295"/>
        <end position="321"/>
    </location>
</feature>
<feature type="compositionally biased region" description="Basic residues" evidence="1">
    <location>
        <begin position="312"/>
        <end position="321"/>
    </location>
</feature>
<dbReference type="AlphaFoldDB" id="A0A1D1W001"/>
<organism evidence="2 3">
    <name type="scientific">Ramazzottius varieornatus</name>
    <name type="common">Water bear</name>
    <name type="synonym">Tardigrade</name>
    <dbReference type="NCBI Taxonomy" id="947166"/>
    <lineage>
        <taxon>Eukaryota</taxon>
        <taxon>Metazoa</taxon>
        <taxon>Ecdysozoa</taxon>
        <taxon>Tardigrada</taxon>
        <taxon>Eutardigrada</taxon>
        <taxon>Parachela</taxon>
        <taxon>Hypsibioidea</taxon>
        <taxon>Ramazzottiidae</taxon>
        <taxon>Ramazzottius</taxon>
    </lineage>
</organism>
<dbReference type="Gene3D" id="1.10.10.60">
    <property type="entry name" value="Homeodomain-like"/>
    <property type="match status" value="1"/>
</dbReference>
<feature type="region of interest" description="Disordered" evidence="1">
    <location>
        <begin position="1"/>
        <end position="41"/>
    </location>
</feature>
<accession>A0A1D1W001</accession>
<keyword evidence="3" id="KW-1185">Reference proteome</keyword>
<evidence type="ECO:0000256" key="1">
    <source>
        <dbReference type="SAM" id="MobiDB-lite"/>
    </source>
</evidence>